<proteinExistence type="predicted"/>
<dbReference type="EMBL" id="CASHSV030000098">
    <property type="protein sequence ID" value="CAJ2645529.1"/>
    <property type="molecule type" value="Genomic_DNA"/>
</dbReference>
<accession>A0ACB0JKW7</accession>
<evidence type="ECO:0000313" key="1">
    <source>
        <dbReference type="EMBL" id="CAJ2645529.1"/>
    </source>
</evidence>
<gene>
    <name evidence="1" type="ORF">MILVUS5_LOCUS14415</name>
</gene>
<evidence type="ECO:0000313" key="2">
    <source>
        <dbReference type="Proteomes" id="UP001177021"/>
    </source>
</evidence>
<protein>
    <submittedName>
        <fullName evidence="1">Uncharacterized protein</fullName>
    </submittedName>
</protein>
<dbReference type="Proteomes" id="UP001177021">
    <property type="component" value="Unassembled WGS sequence"/>
</dbReference>
<reference evidence="1" key="1">
    <citation type="submission" date="2023-10" db="EMBL/GenBank/DDBJ databases">
        <authorList>
            <person name="Rodriguez Cubillos JULIANA M."/>
            <person name="De Vega J."/>
        </authorList>
    </citation>
    <scope>NUCLEOTIDE SEQUENCE</scope>
</reference>
<name>A0ACB0JKW7_TRIPR</name>
<comment type="caution">
    <text evidence="1">The sequence shown here is derived from an EMBL/GenBank/DDBJ whole genome shotgun (WGS) entry which is preliminary data.</text>
</comment>
<keyword evidence="2" id="KW-1185">Reference proteome</keyword>
<organism evidence="1 2">
    <name type="scientific">Trifolium pratense</name>
    <name type="common">Red clover</name>
    <dbReference type="NCBI Taxonomy" id="57577"/>
    <lineage>
        <taxon>Eukaryota</taxon>
        <taxon>Viridiplantae</taxon>
        <taxon>Streptophyta</taxon>
        <taxon>Embryophyta</taxon>
        <taxon>Tracheophyta</taxon>
        <taxon>Spermatophyta</taxon>
        <taxon>Magnoliopsida</taxon>
        <taxon>eudicotyledons</taxon>
        <taxon>Gunneridae</taxon>
        <taxon>Pentapetalae</taxon>
        <taxon>rosids</taxon>
        <taxon>fabids</taxon>
        <taxon>Fabales</taxon>
        <taxon>Fabaceae</taxon>
        <taxon>Papilionoideae</taxon>
        <taxon>50 kb inversion clade</taxon>
        <taxon>NPAAA clade</taxon>
        <taxon>Hologalegina</taxon>
        <taxon>IRL clade</taxon>
        <taxon>Trifolieae</taxon>
        <taxon>Trifolium</taxon>
    </lineage>
</organism>
<sequence length="958" mass="107755">MANKSDKPFHPALAVTNVKNFISITLEMEKSHYPSWAELFKIHCRAYEVIDHIIPPEPAVETSKTASEKEKEVAESDPKLWSRLDAIVLQWIYGTISTDLLHTILEPNSTAQQAWERLENIFQDNKNSRAVYLENQFANVNMNDFPNISAYCQEVKMLADQLASVGSPVSEHRLVLQLIAGLNENYDGVATLIQQHDSLPHFYEARSKLILEETRKTKQAAIAANAAGTALLTTNTDASSYGNNSISANHSNTGQKRNQNRNSNRGKNGGNRGRGRGGNNHGRGSQHGGQHRPWQQQQNPWQQQQKPYPWASYPPWEYWGQHPWAAPPCPYPTSPWARPPPTRQPGNPSNRPPQAYSAQAPNYAPTDIDTAMQNMSINVPDDNWYMDTGATSHMTSSHVSSHIPQQKQTSSTQPRTIATRSMHGIIKPKRHFNLTSSVTPSPLPCNPRLALSDPNWKAAMADEFDALIKNKTWELVPRPPDVNVIRSMWIFRHKKKSDGSFERHKARLVGDGRSQQVGTDCDETFSPVVKPTTIRTVLTIALSKAWTIHQLDVKNAFLHGHLHETVYMHQPMGFRDPDHPNYVCLLKKSLYGLKQAPRAWYQRFADFVSNIGFSHSKSDHSLFIYQQGNDMAYILLYVDDIILTSSSEGLRRSIISLLASEFAMKDLGPLSYFLGIAVTRHTGGLFLSQRKYAEEIIERAGMTYCKPTTTPVDTKAKLSVSCGSPFKDPTLYRSLAGALQYLTFTRPDISYAVQQVCLHMHDPKDVHMNALKRILRYIQGTLDYGLHLFKSSISGLVSYTDADWGGCPDTRRSTSGYCVFLGDNLISWSSKRQPTLSRSSAEAEYRGVANVVSESCWIRNLLLELHCPIQKATVVYCDNVSAIYLSGNPVQHQRTKHIEMDIHFVREKVARGQVRVLHVPSRYQIADIFTKGLPRILFDDFRDSLSVRKPPASTAGAC</sequence>